<dbReference type="Gene3D" id="3.30.1330.40">
    <property type="entry name" value="RutC-like"/>
    <property type="match status" value="1"/>
</dbReference>
<proteinExistence type="inferred from homology"/>
<dbReference type="FunFam" id="3.30.1330.40:FF:000001">
    <property type="entry name" value="L-PSP family endoribonuclease"/>
    <property type="match status" value="1"/>
</dbReference>
<gene>
    <name evidence="2" type="ORF">H7C18_20905</name>
</gene>
<dbReference type="InterPro" id="IPR019897">
    <property type="entry name" value="RidA_CS"/>
</dbReference>
<dbReference type="EMBL" id="JACJVO010000026">
    <property type="protein sequence ID" value="MBB6733388.1"/>
    <property type="molecule type" value="Genomic_DNA"/>
</dbReference>
<dbReference type="AlphaFoldDB" id="A0A7X0VYX1"/>
<comment type="caution">
    <text evidence="2">The sequence shown here is derived from an EMBL/GenBank/DDBJ whole genome shotgun (WGS) entry which is preliminary data.</text>
</comment>
<dbReference type="InterPro" id="IPR006056">
    <property type="entry name" value="RidA"/>
</dbReference>
<protein>
    <submittedName>
        <fullName evidence="2">RidA family protein</fullName>
    </submittedName>
</protein>
<organism evidence="2 3">
    <name type="scientific">Cohnella zeiphila</name>
    <dbReference type="NCBI Taxonomy" id="2761120"/>
    <lineage>
        <taxon>Bacteria</taxon>
        <taxon>Bacillati</taxon>
        <taxon>Bacillota</taxon>
        <taxon>Bacilli</taxon>
        <taxon>Bacillales</taxon>
        <taxon>Paenibacillaceae</taxon>
        <taxon>Cohnella</taxon>
    </lineage>
</organism>
<dbReference type="InterPro" id="IPR006175">
    <property type="entry name" value="YjgF/YER057c/UK114"/>
</dbReference>
<name>A0A7X0VYX1_9BACL</name>
<dbReference type="GO" id="GO:0019239">
    <property type="term" value="F:deaminase activity"/>
    <property type="evidence" value="ECO:0007669"/>
    <property type="project" value="TreeGrafter"/>
</dbReference>
<dbReference type="PROSITE" id="PS01094">
    <property type="entry name" value="UPF0076"/>
    <property type="match status" value="1"/>
</dbReference>
<dbReference type="NCBIfam" id="TIGR00004">
    <property type="entry name" value="Rid family detoxifying hydrolase"/>
    <property type="match status" value="1"/>
</dbReference>
<dbReference type="InterPro" id="IPR035959">
    <property type="entry name" value="RutC-like_sf"/>
</dbReference>
<dbReference type="SUPFAM" id="SSF55298">
    <property type="entry name" value="YjgF-like"/>
    <property type="match status" value="1"/>
</dbReference>
<dbReference type="Pfam" id="PF01042">
    <property type="entry name" value="Ribonuc_L-PSP"/>
    <property type="match status" value="1"/>
</dbReference>
<evidence type="ECO:0000313" key="3">
    <source>
        <dbReference type="Proteomes" id="UP000564644"/>
    </source>
</evidence>
<accession>A0A7X0VYX1</accession>
<sequence>MSLRIVSTTNAPAAIGPYSQAMRVGNLLFTSGQIPLKADGQPVGGGIVEQTSQVLDNLEAVLAAEGATLSDVVKTTVFLKDMNDFAAFNEVYASRFGDHKPARSTVEVARLPRDVFVEIELIAAIPVDNRSN</sequence>
<dbReference type="RefSeq" id="WP_185131051.1">
    <property type="nucleotide sequence ID" value="NZ_JACJVO010000026.1"/>
</dbReference>
<dbReference type="GO" id="GO:0005829">
    <property type="term" value="C:cytosol"/>
    <property type="evidence" value="ECO:0007669"/>
    <property type="project" value="TreeGrafter"/>
</dbReference>
<evidence type="ECO:0000313" key="2">
    <source>
        <dbReference type="EMBL" id="MBB6733388.1"/>
    </source>
</evidence>
<reference evidence="2 3" key="1">
    <citation type="submission" date="2020-08" db="EMBL/GenBank/DDBJ databases">
        <title>Cohnella phylogeny.</title>
        <authorList>
            <person name="Dunlap C."/>
        </authorList>
    </citation>
    <scope>NUCLEOTIDE SEQUENCE [LARGE SCALE GENOMIC DNA]</scope>
    <source>
        <strain evidence="2 3">CBP 2801</strain>
    </source>
</reference>
<comment type="similarity">
    <text evidence="1">Belongs to the RutC family.</text>
</comment>
<dbReference type="Proteomes" id="UP000564644">
    <property type="component" value="Unassembled WGS sequence"/>
</dbReference>
<keyword evidence="3" id="KW-1185">Reference proteome</keyword>
<dbReference type="PANTHER" id="PTHR11803">
    <property type="entry name" value="2-IMINOBUTANOATE/2-IMINOPROPANOATE DEAMINASE RIDA"/>
    <property type="match status" value="1"/>
</dbReference>
<evidence type="ECO:0000256" key="1">
    <source>
        <dbReference type="ARBA" id="ARBA00010552"/>
    </source>
</evidence>
<dbReference type="PANTHER" id="PTHR11803:SF39">
    <property type="entry name" value="2-IMINOBUTANOATE_2-IMINOPROPANOATE DEAMINASE"/>
    <property type="match status" value="1"/>
</dbReference>
<dbReference type="CDD" id="cd00448">
    <property type="entry name" value="YjgF_YER057c_UK114_family"/>
    <property type="match status" value="1"/>
</dbReference>